<dbReference type="EMBL" id="PZZZ01000008">
    <property type="protein sequence ID" value="PTM92117.1"/>
    <property type="molecule type" value="Genomic_DNA"/>
</dbReference>
<gene>
    <name evidence="2" type="ORF">C7449_108166</name>
</gene>
<protein>
    <submittedName>
        <fullName evidence="2">Uncharacterized protein</fullName>
    </submittedName>
</protein>
<evidence type="ECO:0000313" key="2">
    <source>
        <dbReference type="EMBL" id="PTM92117.1"/>
    </source>
</evidence>
<sequence>MLEAAYDPARRENRQPLADSLRSQFSTKGGRAGKL</sequence>
<name>A0A2T5AZF8_MYCDI</name>
<dbReference type="AlphaFoldDB" id="A0A2T5AZF8"/>
<proteinExistence type="predicted"/>
<keyword evidence="3" id="KW-1185">Reference proteome</keyword>
<organism evidence="2 3">
    <name type="scientific">Mycoplana dimorpha</name>
    <dbReference type="NCBI Taxonomy" id="28320"/>
    <lineage>
        <taxon>Bacteria</taxon>
        <taxon>Pseudomonadati</taxon>
        <taxon>Pseudomonadota</taxon>
        <taxon>Alphaproteobacteria</taxon>
        <taxon>Hyphomicrobiales</taxon>
        <taxon>Rhizobiaceae</taxon>
        <taxon>Mycoplana</taxon>
    </lineage>
</organism>
<accession>A0A2T5AZF8</accession>
<feature type="region of interest" description="Disordered" evidence="1">
    <location>
        <begin position="1"/>
        <end position="35"/>
    </location>
</feature>
<evidence type="ECO:0000256" key="1">
    <source>
        <dbReference type="SAM" id="MobiDB-lite"/>
    </source>
</evidence>
<reference evidence="2 3" key="1">
    <citation type="submission" date="2018-04" db="EMBL/GenBank/DDBJ databases">
        <title>Genomic Encyclopedia of Type Strains, Phase IV (KMG-IV): sequencing the most valuable type-strain genomes for metagenomic binning, comparative biology and taxonomic classification.</title>
        <authorList>
            <person name="Goeker M."/>
        </authorList>
    </citation>
    <scope>NUCLEOTIDE SEQUENCE [LARGE SCALE GENOMIC DNA]</scope>
    <source>
        <strain evidence="2 3">DSM 7138</strain>
    </source>
</reference>
<comment type="caution">
    <text evidence="2">The sequence shown here is derived from an EMBL/GenBank/DDBJ whole genome shotgun (WGS) entry which is preliminary data.</text>
</comment>
<dbReference type="Proteomes" id="UP000241247">
    <property type="component" value="Unassembled WGS sequence"/>
</dbReference>
<evidence type="ECO:0000313" key="3">
    <source>
        <dbReference type="Proteomes" id="UP000241247"/>
    </source>
</evidence>